<dbReference type="SMART" id="SM00387">
    <property type="entry name" value="HATPase_c"/>
    <property type="match status" value="1"/>
</dbReference>
<dbReference type="SUPFAM" id="SSF48452">
    <property type="entry name" value="TPR-like"/>
    <property type="match status" value="1"/>
</dbReference>
<dbReference type="SUPFAM" id="SSF55874">
    <property type="entry name" value="ATPase domain of HSP90 chaperone/DNA topoisomerase II/histidine kinase"/>
    <property type="match status" value="1"/>
</dbReference>
<evidence type="ECO:0000256" key="2">
    <source>
        <dbReference type="ARBA" id="ARBA00012438"/>
    </source>
</evidence>
<keyword evidence="7" id="KW-0067">ATP-binding</keyword>
<keyword evidence="6 11" id="KW-0418">Kinase</keyword>
<keyword evidence="12" id="KW-1185">Reference proteome</keyword>
<dbReference type="PROSITE" id="PS50109">
    <property type="entry name" value="HIS_KIN"/>
    <property type="match status" value="1"/>
</dbReference>
<organism evidence="11 12">
    <name type="scientific">Chitinophaga chungangae</name>
    <dbReference type="NCBI Taxonomy" id="2821488"/>
    <lineage>
        <taxon>Bacteria</taxon>
        <taxon>Pseudomonadati</taxon>
        <taxon>Bacteroidota</taxon>
        <taxon>Chitinophagia</taxon>
        <taxon>Chitinophagales</taxon>
        <taxon>Chitinophagaceae</taxon>
        <taxon>Chitinophaga</taxon>
    </lineage>
</organism>
<dbReference type="InterPro" id="IPR003594">
    <property type="entry name" value="HATPase_dom"/>
</dbReference>
<dbReference type="Gene3D" id="3.30.565.10">
    <property type="entry name" value="Histidine kinase-like ATPase, C-terminal domain"/>
    <property type="match status" value="1"/>
</dbReference>
<evidence type="ECO:0000256" key="9">
    <source>
        <dbReference type="SAM" id="SignalP"/>
    </source>
</evidence>
<dbReference type="RefSeq" id="WP_209146957.1">
    <property type="nucleotide sequence ID" value="NZ_JAGHKP010000003.1"/>
</dbReference>
<keyword evidence="3" id="KW-0597">Phosphoprotein</keyword>
<dbReference type="Pfam" id="PF02518">
    <property type="entry name" value="HATPase_c"/>
    <property type="match status" value="1"/>
</dbReference>
<keyword evidence="8" id="KW-1133">Transmembrane helix</keyword>
<dbReference type="InterPro" id="IPR036890">
    <property type="entry name" value="HATPase_C_sf"/>
</dbReference>
<dbReference type="Proteomes" id="UP000679126">
    <property type="component" value="Unassembled WGS sequence"/>
</dbReference>
<evidence type="ECO:0000313" key="12">
    <source>
        <dbReference type="Proteomes" id="UP000679126"/>
    </source>
</evidence>
<evidence type="ECO:0000256" key="7">
    <source>
        <dbReference type="ARBA" id="ARBA00022840"/>
    </source>
</evidence>
<proteinExistence type="predicted"/>
<gene>
    <name evidence="11" type="ORF">J7I43_16520</name>
</gene>
<keyword evidence="4" id="KW-0808">Transferase</keyword>
<keyword evidence="8" id="KW-0812">Transmembrane</keyword>
<dbReference type="Gene3D" id="3.30.450.20">
    <property type="entry name" value="PAS domain"/>
    <property type="match status" value="1"/>
</dbReference>
<feature type="domain" description="Histidine kinase" evidence="10">
    <location>
        <begin position="606"/>
        <end position="799"/>
    </location>
</feature>
<dbReference type="InterPro" id="IPR011495">
    <property type="entry name" value="Sig_transdc_His_kin_sub2_dim/P"/>
</dbReference>
<feature type="chain" id="PRO_5045756709" description="histidine kinase" evidence="9">
    <location>
        <begin position="21"/>
        <end position="822"/>
    </location>
</feature>
<dbReference type="InterPro" id="IPR011990">
    <property type="entry name" value="TPR-like_helical_dom_sf"/>
</dbReference>
<evidence type="ECO:0000256" key="4">
    <source>
        <dbReference type="ARBA" id="ARBA00022679"/>
    </source>
</evidence>
<sequence length="822" mass="93730">MSKRLFSCAVLLCVLSMANAQTRLSETLQNYNGAQKRLLARNIGRFLYMVHQGEWDQDSCVLYTCRYYSFSRQFPYDEMIYDAGIREEMKWLDQRQAPAVAAAADRSNGEKRVRLLLELAIYYLHQPGARPAHLDSTAAFIAAARKTPLPAPETGKWQTECDALEGELRYQQGDQAGSVKCFTSIVNSFAKQERSQRKAQAFHELALHLPFTDSNRVKNLERAYADYRQLGLKENAIEVMSDIVTAYFVTDWRKAKVKLDEVLALEKAAGYRHVMDTYYVMSYMKNIAGDFMGGIGYTDSCMANIAGTGDSLIYSLACHRMGDTYRFFDENERALTYYEKGMLRRHVEPQLFWYKNFLSWSYVIGNRYTPEVTIATVKNIAAKYPPQSEHDKLQLNITLGFLNEQLGYNDEAEKYFGHVADGIKNFPAEHSHSDLAWYNLQAGRFYFERKQYAKARRFVEKSLQYSLNKEYTFVLRSSYDYLSQLDSIDGNYSGALANYKLYKLYYDSAQNMNQRFKMEELDIRYETAKKDQDIMLLKHDGLMRESALQRAEQTRNIILAGFALLAVIAGLLYNQYRVKKKNARIIEQKNVALEQLVDEKQWLLKEVHHRVKNSLQTIVSLLELQTDYLSNDPLAAIQSSQNRIFATSLLHQKLYQADNMSSVNMSVYLPELVYYLEEAFQTRGQIHFQTEAQPVELDISQAVPIGIIINEVVTNAIKHAFPGKTGHNTISVSLSMAGKDTAMLEITDNGRGLPPAAGIKEEGLGMKLVRGLTEDIDGTVRIVSGGEGTVATILFKPRPALTKHYAGQEPSIKQYEEEATHS</sequence>
<dbReference type="Pfam" id="PF07568">
    <property type="entry name" value="HisKA_2"/>
    <property type="match status" value="1"/>
</dbReference>
<dbReference type="EC" id="2.7.13.3" evidence="2"/>
<dbReference type="PANTHER" id="PTHR41523:SF8">
    <property type="entry name" value="ETHYLENE RESPONSE SENSOR PROTEIN"/>
    <property type="match status" value="1"/>
</dbReference>
<comment type="caution">
    <text evidence="11">The sequence shown here is derived from an EMBL/GenBank/DDBJ whole genome shotgun (WGS) entry which is preliminary data.</text>
</comment>
<protein>
    <recommendedName>
        <fullName evidence="2">histidine kinase</fullName>
        <ecNumber evidence="2">2.7.13.3</ecNumber>
    </recommendedName>
</protein>
<comment type="catalytic activity">
    <reaction evidence="1">
        <text>ATP + protein L-histidine = ADP + protein N-phospho-L-histidine.</text>
        <dbReference type="EC" id="2.7.13.3"/>
    </reaction>
</comment>
<evidence type="ECO:0000256" key="1">
    <source>
        <dbReference type="ARBA" id="ARBA00000085"/>
    </source>
</evidence>
<evidence type="ECO:0000256" key="5">
    <source>
        <dbReference type="ARBA" id="ARBA00022741"/>
    </source>
</evidence>
<reference evidence="12" key="1">
    <citation type="submission" date="2021-03" db="EMBL/GenBank/DDBJ databases">
        <title>Assistant Professor.</title>
        <authorList>
            <person name="Huq M.A."/>
        </authorList>
    </citation>
    <scope>NUCLEOTIDE SEQUENCE [LARGE SCALE GENOMIC DNA]</scope>
    <source>
        <strain evidence="12">MAH-28</strain>
    </source>
</reference>
<evidence type="ECO:0000313" key="11">
    <source>
        <dbReference type="EMBL" id="MBO9153834.1"/>
    </source>
</evidence>
<dbReference type="InterPro" id="IPR005467">
    <property type="entry name" value="His_kinase_dom"/>
</dbReference>
<keyword evidence="5" id="KW-0547">Nucleotide-binding</keyword>
<evidence type="ECO:0000259" key="10">
    <source>
        <dbReference type="PROSITE" id="PS50109"/>
    </source>
</evidence>
<keyword evidence="9" id="KW-0732">Signal</keyword>
<evidence type="ECO:0000256" key="8">
    <source>
        <dbReference type="SAM" id="Phobius"/>
    </source>
</evidence>
<name>A0ABS3YIB5_9BACT</name>
<feature type="transmembrane region" description="Helical" evidence="8">
    <location>
        <begin position="557"/>
        <end position="574"/>
    </location>
</feature>
<evidence type="ECO:0000256" key="3">
    <source>
        <dbReference type="ARBA" id="ARBA00022553"/>
    </source>
</evidence>
<evidence type="ECO:0000256" key="6">
    <source>
        <dbReference type="ARBA" id="ARBA00022777"/>
    </source>
</evidence>
<keyword evidence="8" id="KW-0472">Membrane</keyword>
<accession>A0ABS3YIB5</accession>
<dbReference type="GO" id="GO:0016301">
    <property type="term" value="F:kinase activity"/>
    <property type="evidence" value="ECO:0007669"/>
    <property type="project" value="UniProtKB-KW"/>
</dbReference>
<dbReference type="PANTHER" id="PTHR41523">
    <property type="entry name" value="TWO-COMPONENT SYSTEM SENSOR PROTEIN"/>
    <property type="match status" value="1"/>
</dbReference>
<feature type="signal peptide" evidence="9">
    <location>
        <begin position="1"/>
        <end position="20"/>
    </location>
</feature>
<dbReference type="Gene3D" id="1.25.40.10">
    <property type="entry name" value="Tetratricopeptide repeat domain"/>
    <property type="match status" value="1"/>
</dbReference>
<dbReference type="EMBL" id="JAGHKP010000003">
    <property type="protein sequence ID" value="MBO9153834.1"/>
    <property type="molecule type" value="Genomic_DNA"/>
</dbReference>